<comment type="caution">
    <text evidence="2">The sequence shown here is derived from an EMBL/GenBank/DDBJ whole genome shotgun (WGS) entry which is preliminary data.</text>
</comment>
<proteinExistence type="predicted"/>
<organism evidence="2 3">
    <name type="scientific">Natrarchaeobius chitinivorans</name>
    <dbReference type="NCBI Taxonomy" id="1679083"/>
    <lineage>
        <taxon>Archaea</taxon>
        <taxon>Methanobacteriati</taxon>
        <taxon>Methanobacteriota</taxon>
        <taxon>Stenosarchaea group</taxon>
        <taxon>Halobacteria</taxon>
        <taxon>Halobacteriales</taxon>
        <taxon>Natrialbaceae</taxon>
        <taxon>Natrarchaeobius</taxon>
    </lineage>
</organism>
<feature type="compositionally biased region" description="Basic and acidic residues" evidence="1">
    <location>
        <begin position="58"/>
        <end position="67"/>
    </location>
</feature>
<evidence type="ECO:0000256" key="1">
    <source>
        <dbReference type="SAM" id="MobiDB-lite"/>
    </source>
</evidence>
<dbReference type="Proteomes" id="UP000281431">
    <property type="component" value="Unassembled WGS sequence"/>
</dbReference>
<feature type="region of interest" description="Disordered" evidence="1">
    <location>
        <begin position="15"/>
        <end position="67"/>
    </location>
</feature>
<reference evidence="2 3" key="1">
    <citation type="submission" date="2018-10" db="EMBL/GenBank/DDBJ databases">
        <title>Natrarchaeobius chitinivorans gen. nov., sp. nov., and Natrarchaeobius haloalkaliphilus sp. nov., alkaliphilic, chitin-utilizing haloarchaea from hypersaline alkaline lakes.</title>
        <authorList>
            <person name="Sorokin D.Y."/>
            <person name="Elcheninov A.G."/>
            <person name="Kostrikina N.A."/>
            <person name="Bale N.J."/>
            <person name="Sinninghe Damste J.S."/>
            <person name="Khijniak T.V."/>
            <person name="Kublanov I.V."/>
            <person name="Toshchakov S.V."/>
        </authorList>
    </citation>
    <scope>NUCLEOTIDE SEQUENCE [LARGE SCALE GENOMIC DNA]</scope>
    <source>
        <strain evidence="2 3">AArcht7</strain>
    </source>
</reference>
<gene>
    <name evidence="2" type="ORF">EA472_11050</name>
</gene>
<dbReference type="EMBL" id="REFZ01000006">
    <property type="protein sequence ID" value="RQH00378.1"/>
    <property type="molecule type" value="Genomic_DNA"/>
</dbReference>
<sequence>MRIAVTAAADERRSIRNADPLSGRPFPFRRLPTAADPRSRCPLRSGSKFGLDPSAFPRKNDPFPDRNIEFRARETVTTTRTERSPIFTYFA</sequence>
<evidence type="ECO:0000313" key="3">
    <source>
        <dbReference type="Proteomes" id="UP000281431"/>
    </source>
</evidence>
<name>A0A3N6MCI2_NATCH</name>
<dbReference type="AlphaFoldDB" id="A0A3N6MCI2"/>
<keyword evidence="3" id="KW-1185">Reference proteome</keyword>
<protein>
    <submittedName>
        <fullName evidence="2">Uncharacterized protein</fullName>
    </submittedName>
</protein>
<evidence type="ECO:0000313" key="2">
    <source>
        <dbReference type="EMBL" id="RQH00378.1"/>
    </source>
</evidence>
<accession>A0A3N6MCI2</accession>